<comment type="caution">
    <text evidence="1">The sequence shown here is derived from an EMBL/GenBank/DDBJ whole genome shotgun (WGS) entry which is preliminary data.</text>
</comment>
<evidence type="ECO:0000313" key="2">
    <source>
        <dbReference type="Proteomes" id="UP000030145"/>
    </source>
</evidence>
<sequence>MAYQIVLDPNSKAIRRADNLHLRLQLKRGSVDAYLLRKAFHVGFGCLIGIPFTDNNLAVLGVENTSLVTQWSDLGQEWIIPPFTLQNSFFGKGGPFVRIGKLDPTAYVFDPEATAILAEVEDYSPYLLDFVPRRKLQSITLGIRPNELDRTDWRIKMHESKAAVREPTQSERNLPLVPWTVFGLGDPDLWLEQFRCLCLGQPIPSVVKGADDS</sequence>
<dbReference type="EMBL" id="JRVJ01000012">
    <property type="protein sequence ID" value="KGM18426.1"/>
    <property type="molecule type" value="Genomic_DNA"/>
</dbReference>
<proteinExistence type="predicted"/>
<accession>A0A0A2DNI0</accession>
<keyword evidence="2" id="KW-1185">Reference proteome</keyword>
<gene>
    <name evidence="1" type="ORF">MA47_07435</name>
</gene>
<organism evidence="1 2">
    <name type="scientific">Corynebacterium auriscanis</name>
    <dbReference type="NCBI Taxonomy" id="99807"/>
    <lineage>
        <taxon>Bacteria</taxon>
        <taxon>Bacillati</taxon>
        <taxon>Actinomycetota</taxon>
        <taxon>Actinomycetes</taxon>
        <taxon>Mycobacteriales</taxon>
        <taxon>Corynebacteriaceae</taxon>
        <taxon>Corynebacterium</taxon>
    </lineage>
</organism>
<dbReference type="AlphaFoldDB" id="A0A0A2DNI0"/>
<name>A0A0A2DNI0_9CORY</name>
<reference evidence="1 2" key="1">
    <citation type="submission" date="2014-10" db="EMBL/GenBank/DDBJ databases">
        <title>Whole Genome sequence of Corynebacterium auriscanis strain CIP 106629.</title>
        <authorList>
            <person name="Hassan S.S."/>
            <person name="Jamal S.B."/>
            <person name="Tiwari S."/>
            <person name="Oliveira L.D.C."/>
            <person name="Souza F."/>
            <person name="Mariano D.C."/>
            <person name="Almeida S."/>
            <person name="Dorella F."/>
            <person name="Pereira F."/>
            <person name="Carvalho A."/>
            <person name="Leal C.A."/>
            <person name="Soares S.D.C."/>
            <person name="Figueiredo H.C."/>
            <person name="Silva A."/>
            <person name="Azevedo V.A."/>
        </authorList>
    </citation>
    <scope>NUCLEOTIDE SEQUENCE [LARGE SCALE GENOMIC DNA]</scope>
    <source>
        <strain evidence="1 2">CIP 106629</strain>
    </source>
</reference>
<dbReference type="GeneID" id="300551825"/>
<evidence type="ECO:0000313" key="1">
    <source>
        <dbReference type="EMBL" id="KGM18426.1"/>
    </source>
</evidence>
<dbReference type="Proteomes" id="UP000030145">
    <property type="component" value="Unassembled WGS sequence"/>
</dbReference>
<dbReference type="RefSeq" id="WP_035114894.1">
    <property type="nucleotide sequence ID" value="NZ_CP047046.1"/>
</dbReference>
<protein>
    <submittedName>
        <fullName evidence="1">Uncharacterized protein</fullName>
    </submittedName>
</protein>